<evidence type="ECO:0000256" key="2">
    <source>
        <dbReference type="ARBA" id="ARBA00009347"/>
    </source>
</evidence>
<evidence type="ECO:0000259" key="8">
    <source>
        <dbReference type="Pfam" id="PF02770"/>
    </source>
</evidence>
<gene>
    <name evidence="10" type="ORF">NMP03_14195</name>
</gene>
<dbReference type="Pfam" id="PF00441">
    <property type="entry name" value="Acyl-CoA_dh_1"/>
    <property type="match status" value="1"/>
</dbReference>
<dbReference type="Pfam" id="PF02771">
    <property type="entry name" value="Acyl-CoA_dh_N"/>
    <property type="match status" value="1"/>
</dbReference>
<feature type="domain" description="Acyl-CoA dehydrogenase/oxidase C-terminal" evidence="7">
    <location>
        <begin position="272"/>
        <end position="399"/>
    </location>
</feature>
<dbReference type="InterPro" id="IPR009075">
    <property type="entry name" value="AcylCo_DH/oxidase_C"/>
</dbReference>
<dbReference type="SUPFAM" id="SSF47203">
    <property type="entry name" value="Acyl-CoA dehydrogenase C-terminal domain-like"/>
    <property type="match status" value="1"/>
</dbReference>
<protein>
    <submittedName>
        <fullName evidence="10">Acyl-CoA/acyl-ACP dehydrogenase</fullName>
    </submittedName>
</protein>
<proteinExistence type="inferred from homology"/>
<sequence>MIAAAAPCCGGYPLGAQTLEGAALIAAAEGHVEAFRARAERHDRDGSFPFQNFEDLRASGVMAAAVPREQGGLGVSSLRDLMVAISRIGRGDAATAIAANMHIAGGAVIVRMMRRAQAQGDVETAAALTDLLVKVGREGVVLCFPTTEPGTDLASPACELTPTEGGYLLNGLKIFATISPAAHLFFPSVRIPKDGGGYLTGTVMIPRGAPGMVIEDNWDALGMRASGSNAVRFVDCFVPAAMLFGVRDNYAKIGRGFADFALIANLPLISAFLGIAEAARELAAATVTGQRKGPSAKLLGDRIPIQMLVAEIDIDIAVCRALIDRLGTIADAFLQRYPENDAPIDEATFLMKEVQCMKYVVNRKAIDAVDRAMIVCGGAAYMNGHPLSRLYRDARAGPFMQPFAPYEGLEYIGKVALGRGPALDR</sequence>
<keyword evidence="3 6" id="KW-0285">Flavoprotein</keyword>
<dbReference type="Proteomes" id="UP001058533">
    <property type="component" value="Chromosome"/>
</dbReference>
<evidence type="ECO:0000256" key="1">
    <source>
        <dbReference type="ARBA" id="ARBA00001974"/>
    </source>
</evidence>
<evidence type="ECO:0000256" key="4">
    <source>
        <dbReference type="ARBA" id="ARBA00022827"/>
    </source>
</evidence>
<name>A0ABY5L5U1_9SPHN</name>
<dbReference type="InterPro" id="IPR009100">
    <property type="entry name" value="AcylCoA_DH/oxidase_NM_dom_sf"/>
</dbReference>
<dbReference type="InterPro" id="IPR037069">
    <property type="entry name" value="AcylCoA_DH/ox_N_sf"/>
</dbReference>
<dbReference type="InterPro" id="IPR046373">
    <property type="entry name" value="Acyl-CoA_Oxase/DH_mid-dom_sf"/>
</dbReference>
<evidence type="ECO:0000256" key="3">
    <source>
        <dbReference type="ARBA" id="ARBA00022630"/>
    </source>
</evidence>
<evidence type="ECO:0000256" key="5">
    <source>
        <dbReference type="ARBA" id="ARBA00023002"/>
    </source>
</evidence>
<comment type="cofactor">
    <cofactor evidence="1 6">
        <name>FAD</name>
        <dbReference type="ChEBI" id="CHEBI:57692"/>
    </cofactor>
</comment>
<dbReference type="InterPro" id="IPR036250">
    <property type="entry name" value="AcylCo_DH-like_C"/>
</dbReference>
<dbReference type="Pfam" id="PF02770">
    <property type="entry name" value="Acyl-CoA_dh_M"/>
    <property type="match status" value="1"/>
</dbReference>
<comment type="similarity">
    <text evidence="2 6">Belongs to the acyl-CoA dehydrogenase family.</text>
</comment>
<evidence type="ECO:0000259" key="9">
    <source>
        <dbReference type="Pfam" id="PF02771"/>
    </source>
</evidence>
<keyword evidence="5 6" id="KW-0560">Oxidoreductase</keyword>
<organism evidence="10 11">
    <name type="scientific">Sphingomonas qomolangmaensis</name>
    <dbReference type="NCBI Taxonomy" id="2918765"/>
    <lineage>
        <taxon>Bacteria</taxon>
        <taxon>Pseudomonadati</taxon>
        <taxon>Pseudomonadota</taxon>
        <taxon>Alphaproteobacteria</taxon>
        <taxon>Sphingomonadales</taxon>
        <taxon>Sphingomonadaceae</taxon>
        <taxon>Sphingomonas</taxon>
    </lineage>
</organism>
<evidence type="ECO:0000313" key="11">
    <source>
        <dbReference type="Proteomes" id="UP001058533"/>
    </source>
</evidence>
<dbReference type="PANTHER" id="PTHR43884:SF25">
    <property type="entry name" value="ACYL-COA DEHYDROGENASE YDBM-RELATED"/>
    <property type="match status" value="1"/>
</dbReference>
<dbReference type="EMBL" id="CP101740">
    <property type="protein sequence ID" value="UUL82315.1"/>
    <property type="molecule type" value="Genomic_DNA"/>
</dbReference>
<dbReference type="InterPro" id="IPR013786">
    <property type="entry name" value="AcylCoA_DH/ox_N"/>
</dbReference>
<dbReference type="PANTHER" id="PTHR43884">
    <property type="entry name" value="ACYL-COA DEHYDROGENASE"/>
    <property type="match status" value="1"/>
</dbReference>
<accession>A0ABY5L5U1</accession>
<dbReference type="Gene3D" id="1.20.140.10">
    <property type="entry name" value="Butyryl-CoA Dehydrogenase, subunit A, domain 3"/>
    <property type="match status" value="1"/>
</dbReference>
<reference evidence="10" key="1">
    <citation type="submission" date="2022-07" db="EMBL/GenBank/DDBJ databases">
        <title>Sphingomonas sp. nov., a novel bacterium isolated from the north slope of the Mount Everest.</title>
        <authorList>
            <person name="Cui X."/>
            <person name="Liu Y."/>
        </authorList>
    </citation>
    <scope>NUCLEOTIDE SEQUENCE</scope>
    <source>
        <strain evidence="10">S5-59</strain>
    </source>
</reference>
<dbReference type="RefSeq" id="WP_256506127.1">
    <property type="nucleotide sequence ID" value="NZ_CP101740.1"/>
</dbReference>
<dbReference type="PIRSF" id="PIRSF016578">
    <property type="entry name" value="HsaA"/>
    <property type="match status" value="1"/>
</dbReference>
<dbReference type="SUPFAM" id="SSF56645">
    <property type="entry name" value="Acyl-CoA dehydrogenase NM domain-like"/>
    <property type="match status" value="1"/>
</dbReference>
<keyword evidence="11" id="KW-1185">Reference proteome</keyword>
<dbReference type="Gene3D" id="1.10.540.10">
    <property type="entry name" value="Acyl-CoA dehydrogenase/oxidase, N-terminal domain"/>
    <property type="match status" value="1"/>
</dbReference>
<evidence type="ECO:0000313" key="10">
    <source>
        <dbReference type="EMBL" id="UUL82315.1"/>
    </source>
</evidence>
<feature type="domain" description="Acyl-CoA oxidase/dehydrogenase middle" evidence="8">
    <location>
        <begin position="143"/>
        <end position="236"/>
    </location>
</feature>
<evidence type="ECO:0000256" key="6">
    <source>
        <dbReference type="RuleBase" id="RU362125"/>
    </source>
</evidence>
<dbReference type="InterPro" id="IPR006091">
    <property type="entry name" value="Acyl-CoA_Oxase/DH_mid-dom"/>
</dbReference>
<keyword evidence="4 6" id="KW-0274">FAD</keyword>
<evidence type="ECO:0000259" key="7">
    <source>
        <dbReference type="Pfam" id="PF00441"/>
    </source>
</evidence>
<dbReference type="CDD" id="cd00567">
    <property type="entry name" value="ACAD"/>
    <property type="match status" value="1"/>
</dbReference>
<feature type="domain" description="Acyl-CoA dehydrogenase/oxidase N-terminal" evidence="9">
    <location>
        <begin position="36"/>
        <end position="118"/>
    </location>
</feature>
<dbReference type="Gene3D" id="2.40.110.10">
    <property type="entry name" value="Butyryl-CoA Dehydrogenase, subunit A, domain 2"/>
    <property type="match status" value="1"/>
</dbReference>